<evidence type="ECO:0000313" key="1">
    <source>
        <dbReference type="EMBL" id="ADE75752.1"/>
    </source>
</evidence>
<reference evidence="1" key="1">
    <citation type="submission" date="2010-04" db="EMBL/GenBank/DDBJ databases">
        <authorList>
            <person name="Reid K.E."/>
            <person name="Liao N."/>
            <person name="Chan S."/>
            <person name="Docking R."/>
            <person name="Taylor G."/>
            <person name="Moore R."/>
            <person name="Mayo M."/>
            <person name="Munro S."/>
            <person name="King J."/>
            <person name="Yanchuk A."/>
            <person name="Holt R."/>
            <person name="Jones S."/>
            <person name="Marra M."/>
            <person name="Ritland C.E."/>
            <person name="Ritland K."/>
            <person name="Bohlmann J."/>
        </authorList>
    </citation>
    <scope>NUCLEOTIDE SEQUENCE</scope>
    <source>
        <tissue evidence="1">Buds collected with no treatment. Collection October 2007</tissue>
    </source>
</reference>
<dbReference type="PANTHER" id="PTHR33210:SF16">
    <property type="entry name" value="OS04G0517000 PROTEIN"/>
    <property type="match status" value="1"/>
</dbReference>
<dbReference type="AlphaFoldDB" id="D5A883"/>
<name>D5A883_PICSI</name>
<organism evidence="1">
    <name type="scientific">Picea sitchensis</name>
    <name type="common">Sitka spruce</name>
    <name type="synonym">Pinus sitchensis</name>
    <dbReference type="NCBI Taxonomy" id="3332"/>
    <lineage>
        <taxon>Eukaryota</taxon>
        <taxon>Viridiplantae</taxon>
        <taxon>Streptophyta</taxon>
        <taxon>Embryophyta</taxon>
        <taxon>Tracheophyta</taxon>
        <taxon>Spermatophyta</taxon>
        <taxon>Pinopsida</taxon>
        <taxon>Pinidae</taxon>
        <taxon>Conifers I</taxon>
        <taxon>Pinales</taxon>
        <taxon>Pinaceae</taxon>
        <taxon>Picea</taxon>
    </lineage>
</organism>
<dbReference type="PANTHER" id="PTHR33210">
    <property type="entry name" value="PROTODERMAL FACTOR 1"/>
    <property type="match status" value="1"/>
</dbReference>
<sequence>MMAPGFAYTRTTLKTPASTTNMATHHHTIQNTTAAKVKCTAQYWSEGKETWPRMLPVGSTVSKLLGSGALEAYGHSELTVLDAMRMEERDGYSSLLKQSSAALVNAYSREGFPYSPWRVKTLFIESLVSQQAAAAQAAKFRSANEACS</sequence>
<dbReference type="InterPro" id="IPR039923">
    <property type="entry name" value="Protodermal_1"/>
</dbReference>
<protein>
    <submittedName>
        <fullName evidence="1">Uncharacterized protein</fullName>
    </submittedName>
</protein>
<proteinExistence type="evidence at transcript level"/>
<accession>D5A883</accession>
<dbReference type="EMBL" id="BT122366">
    <property type="protein sequence ID" value="ADE75752.1"/>
    <property type="molecule type" value="mRNA"/>
</dbReference>